<proteinExistence type="predicted"/>
<dbReference type="Proteomes" id="UP000619293">
    <property type="component" value="Unassembled WGS sequence"/>
</dbReference>
<keyword evidence="2" id="KW-1185">Reference proteome</keyword>
<evidence type="ECO:0000313" key="1">
    <source>
        <dbReference type="EMBL" id="GIF92377.1"/>
    </source>
</evidence>
<gene>
    <name evidence="1" type="ORF">Cch02nite_58210</name>
</gene>
<dbReference type="AlphaFoldDB" id="A0A8J3K4H0"/>
<comment type="caution">
    <text evidence="1">The sequence shown here is derived from an EMBL/GenBank/DDBJ whole genome shotgun (WGS) entry which is preliminary data.</text>
</comment>
<evidence type="ECO:0000313" key="2">
    <source>
        <dbReference type="Proteomes" id="UP000619293"/>
    </source>
</evidence>
<organism evidence="1 2">
    <name type="scientific">Catellatospora chokoriensis</name>
    <dbReference type="NCBI Taxonomy" id="310353"/>
    <lineage>
        <taxon>Bacteria</taxon>
        <taxon>Bacillati</taxon>
        <taxon>Actinomycetota</taxon>
        <taxon>Actinomycetes</taxon>
        <taxon>Micromonosporales</taxon>
        <taxon>Micromonosporaceae</taxon>
        <taxon>Catellatospora</taxon>
    </lineage>
</organism>
<name>A0A8J3K4H0_9ACTN</name>
<sequence>MTLLRGFLLEVTSWVGVVVGWDGAEFLPAVPAGGGQVEMGLLANPDWAGSAALGFLDSDGGDWNAILVRFVE</sequence>
<accession>A0A8J3K4H0</accession>
<reference evidence="1 2" key="1">
    <citation type="submission" date="2021-01" db="EMBL/GenBank/DDBJ databases">
        <title>Whole genome shotgun sequence of Catellatospora chokoriensis NBRC 107358.</title>
        <authorList>
            <person name="Komaki H."/>
            <person name="Tamura T."/>
        </authorList>
    </citation>
    <scope>NUCLEOTIDE SEQUENCE [LARGE SCALE GENOMIC DNA]</scope>
    <source>
        <strain evidence="1 2">NBRC 107358</strain>
    </source>
</reference>
<dbReference type="EMBL" id="BONG01000044">
    <property type="protein sequence ID" value="GIF92377.1"/>
    <property type="molecule type" value="Genomic_DNA"/>
</dbReference>
<protein>
    <submittedName>
        <fullName evidence="1">Uncharacterized protein</fullName>
    </submittedName>
</protein>